<evidence type="ECO:0000313" key="3">
    <source>
        <dbReference type="Proteomes" id="UP001140217"/>
    </source>
</evidence>
<protein>
    <submittedName>
        <fullName evidence="2">Uncharacterized protein</fullName>
    </submittedName>
</protein>
<gene>
    <name evidence="2" type="ORF">H4R18_005591</name>
</gene>
<keyword evidence="3" id="KW-1185">Reference proteome</keyword>
<dbReference type="SUPFAM" id="SSF56112">
    <property type="entry name" value="Protein kinase-like (PK-like)"/>
    <property type="match status" value="1"/>
</dbReference>
<proteinExistence type="predicted"/>
<evidence type="ECO:0000256" key="1">
    <source>
        <dbReference type="SAM" id="MobiDB-lite"/>
    </source>
</evidence>
<feature type="non-terminal residue" evidence="2">
    <location>
        <position position="406"/>
    </location>
</feature>
<dbReference type="EMBL" id="JANBUL010000349">
    <property type="protein sequence ID" value="KAJ2776586.1"/>
    <property type="molecule type" value="Genomic_DNA"/>
</dbReference>
<dbReference type="InterPro" id="IPR008266">
    <property type="entry name" value="Tyr_kinase_AS"/>
</dbReference>
<dbReference type="GO" id="GO:0004672">
    <property type="term" value="F:protein kinase activity"/>
    <property type="evidence" value="ECO:0007669"/>
    <property type="project" value="InterPro"/>
</dbReference>
<feature type="region of interest" description="Disordered" evidence="1">
    <location>
        <begin position="185"/>
        <end position="216"/>
    </location>
</feature>
<dbReference type="PANTHER" id="PTHR37171">
    <property type="entry name" value="SERINE/THREONINE-PROTEIN KINASE YRZF-RELATED"/>
    <property type="match status" value="1"/>
</dbReference>
<dbReference type="Gene3D" id="1.10.510.10">
    <property type="entry name" value="Transferase(Phosphotransferase) domain 1"/>
    <property type="match status" value="1"/>
</dbReference>
<sequence length="406" mass="45385">MSSDEESPVQKEIAEFESRCERLGSSARDELMRERLTTAIDALELLSNVQGELDWLLLCAEEDADRLADKILDIERKSPDYDSNSDSDYDSNYDSGSNSDSDYVSEPDPDSDTVSVSGYEPQLKRPRHCWACNTAPLDEELLEVVKAKHSRAAERVRQIRREYAAPLAQAEAAADKARRDFLELEKQPSLVSKEPADREPSPTSGPSSTSTSNNNNYYASAEDAASQPADVSEDESLLALTGLAAGTNIDMTRRLSQSFQGRKLDHIHISFKTTYATTWNDGTRDVKVVLKATPRSDARRILAARHEIAAYHRLRPLQGTCIPRLLDYGRTEPNGEKCFGIVMERIEDRDLGAQKMLDFRPSIGKLSDQERAACRDVIRKIHDLGVVHRDIRGGNLMFRDNLPGPN</sequence>
<accession>A0A9W8H206</accession>
<feature type="compositionally biased region" description="Low complexity" evidence="1">
    <location>
        <begin position="92"/>
        <end position="102"/>
    </location>
</feature>
<dbReference type="InterPro" id="IPR011009">
    <property type="entry name" value="Kinase-like_dom_sf"/>
</dbReference>
<reference evidence="2" key="1">
    <citation type="submission" date="2022-07" db="EMBL/GenBank/DDBJ databases">
        <title>Phylogenomic reconstructions and comparative analyses of Kickxellomycotina fungi.</title>
        <authorList>
            <person name="Reynolds N.K."/>
            <person name="Stajich J.E."/>
            <person name="Barry K."/>
            <person name="Grigoriev I.V."/>
            <person name="Crous P."/>
            <person name="Smith M.E."/>
        </authorList>
    </citation>
    <scope>NUCLEOTIDE SEQUENCE</scope>
    <source>
        <strain evidence="2">NBRC 105414</strain>
    </source>
</reference>
<feature type="region of interest" description="Disordered" evidence="1">
    <location>
        <begin position="77"/>
        <end position="120"/>
    </location>
</feature>
<name>A0A9W8H206_9FUNG</name>
<dbReference type="OrthoDB" id="2687876at2759"/>
<evidence type="ECO:0000313" key="2">
    <source>
        <dbReference type="EMBL" id="KAJ2776586.1"/>
    </source>
</evidence>
<organism evidence="2 3">
    <name type="scientific">Coemansia javaensis</name>
    <dbReference type="NCBI Taxonomy" id="2761396"/>
    <lineage>
        <taxon>Eukaryota</taxon>
        <taxon>Fungi</taxon>
        <taxon>Fungi incertae sedis</taxon>
        <taxon>Zoopagomycota</taxon>
        <taxon>Kickxellomycotina</taxon>
        <taxon>Kickxellomycetes</taxon>
        <taxon>Kickxellales</taxon>
        <taxon>Kickxellaceae</taxon>
        <taxon>Coemansia</taxon>
    </lineage>
</organism>
<dbReference type="PROSITE" id="PS00109">
    <property type="entry name" value="PROTEIN_KINASE_TYR"/>
    <property type="match status" value="1"/>
</dbReference>
<dbReference type="PANTHER" id="PTHR37171:SF1">
    <property type="entry name" value="SERINE_THREONINE-PROTEIN KINASE YRZF-RELATED"/>
    <property type="match status" value="1"/>
</dbReference>
<feature type="compositionally biased region" description="Low complexity" evidence="1">
    <location>
        <begin position="201"/>
        <end position="216"/>
    </location>
</feature>
<dbReference type="Proteomes" id="UP001140217">
    <property type="component" value="Unassembled WGS sequence"/>
</dbReference>
<comment type="caution">
    <text evidence="2">The sequence shown here is derived from an EMBL/GenBank/DDBJ whole genome shotgun (WGS) entry which is preliminary data.</text>
</comment>
<dbReference type="InterPro" id="IPR052396">
    <property type="entry name" value="Meiotic_Drive_Suppr_Kinase"/>
</dbReference>
<dbReference type="AlphaFoldDB" id="A0A9W8H206"/>